<dbReference type="AlphaFoldDB" id="A0A9D1U4U0"/>
<comment type="caution">
    <text evidence="1">The sequence shown here is derived from an EMBL/GenBank/DDBJ whole genome shotgun (WGS) entry which is preliminary data.</text>
</comment>
<dbReference type="Proteomes" id="UP000886822">
    <property type="component" value="Unassembled WGS sequence"/>
</dbReference>
<reference evidence="1" key="1">
    <citation type="journal article" date="2021" name="PeerJ">
        <title>Extensive microbial diversity within the chicken gut microbiome revealed by metagenomics and culture.</title>
        <authorList>
            <person name="Gilroy R."/>
            <person name="Ravi A."/>
            <person name="Getino M."/>
            <person name="Pursley I."/>
            <person name="Horton D.L."/>
            <person name="Alikhan N.F."/>
            <person name="Baker D."/>
            <person name="Gharbi K."/>
            <person name="Hall N."/>
            <person name="Watson M."/>
            <person name="Adriaenssens E.M."/>
            <person name="Foster-Nyarko E."/>
            <person name="Jarju S."/>
            <person name="Secka A."/>
            <person name="Antonio M."/>
            <person name="Oren A."/>
            <person name="Chaudhuri R.R."/>
            <person name="La Ragione R."/>
            <person name="Hildebrand F."/>
            <person name="Pallen M.J."/>
        </authorList>
    </citation>
    <scope>NUCLEOTIDE SEQUENCE</scope>
    <source>
        <strain evidence="1">CHK173-259</strain>
    </source>
</reference>
<proteinExistence type="predicted"/>
<gene>
    <name evidence="1" type="ORF">H9875_06525</name>
</gene>
<dbReference type="NCBIfam" id="TIGR02384">
    <property type="entry name" value="RelB_DinJ"/>
    <property type="match status" value="1"/>
</dbReference>
<name>A0A9D1U4U0_9LACO</name>
<dbReference type="InterPro" id="IPR007337">
    <property type="entry name" value="RelB/DinJ"/>
</dbReference>
<dbReference type="Pfam" id="PF04221">
    <property type="entry name" value="RelB"/>
    <property type="match status" value="1"/>
</dbReference>
<sequence>MTMDESKKKLQINIDRQLSEEAQTVLTDIGLSQTTAITAFYKQLVAQGGMPFALKQTPEQRANLALQQAAATRPIEDLTDKKKLEAWLNDESQDY</sequence>
<reference evidence="1" key="2">
    <citation type="submission" date="2021-04" db="EMBL/GenBank/DDBJ databases">
        <authorList>
            <person name="Gilroy R."/>
        </authorList>
    </citation>
    <scope>NUCLEOTIDE SEQUENCE</scope>
    <source>
        <strain evidence="1">CHK173-259</strain>
    </source>
</reference>
<dbReference type="Gene3D" id="1.10.1220.10">
    <property type="entry name" value="Met repressor-like"/>
    <property type="match status" value="1"/>
</dbReference>
<dbReference type="GO" id="GO:0006355">
    <property type="term" value="P:regulation of DNA-templated transcription"/>
    <property type="evidence" value="ECO:0007669"/>
    <property type="project" value="InterPro"/>
</dbReference>
<dbReference type="EMBL" id="DXGJ01000049">
    <property type="protein sequence ID" value="HIW72268.1"/>
    <property type="molecule type" value="Genomic_DNA"/>
</dbReference>
<evidence type="ECO:0000313" key="1">
    <source>
        <dbReference type="EMBL" id="HIW72268.1"/>
    </source>
</evidence>
<protein>
    <submittedName>
        <fullName evidence="1">Type II toxin-antitoxin system RelB/DinJ family antitoxin</fullName>
    </submittedName>
</protein>
<organism evidence="1 2">
    <name type="scientific">Candidatus Levilactobacillus faecigallinarum</name>
    <dbReference type="NCBI Taxonomy" id="2838638"/>
    <lineage>
        <taxon>Bacteria</taxon>
        <taxon>Bacillati</taxon>
        <taxon>Bacillota</taxon>
        <taxon>Bacilli</taxon>
        <taxon>Lactobacillales</taxon>
        <taxon>Lactobacillaceae</taxon>
        <taxon>Levilactobacillus</taxon>
    </lineage>
</organism>
<accession>A0A9D1U4U0</accession>
<evidence type="ECO:0000313" key="2">
    <source>
        <dbReference type="Proteomes" id="UP000886822"/>
    </source>
</evidence>
<dbReference type="InterPro" id="IPR013321">
    <property type="entry name" value="Arc_rbn_hlx_hlx"/>
</dbReference>